<comment type="caution">
    <text evidence="1">The sequence shown here is derived from an EMBL/GenBank/DDBJ whole genome shotgun (WGS) entry which is preliminary data.</text>
</comment>
<dbReference type="AlphaFoldDB" id="A0ABD0M765"/>
<protein>
    <submittedName>
        <fullName evidence="1">Uncharacterized protein</fullName>
    </submittedName>
</protein>
<name>A0ABD0M765_9CAEN</name>
<sequence length="132" mass="14234">MGGREKSENLLTGISPLEHIFILSRSRCEPEKAKIKIYQDQDKRNLPEAVASKVDKHAAGRLCAILRVSDSAPDMRSRYGIHATSLSSRPRKCIVSSTGQGPLSAAQVAVDISQAKAAPAADDYTLQINTTS</sequence>
<accession>A0ABD0M765</accession>
<dbReference type="EMBL" id="JACVVK020000004">
    <property type="protein sequence ID" value="KAK7507219.1"/>
    <property type="molecule type" value="Genomic_DNA"/>
</dbReference>
<proteinExistence type="predicted"/>
<reference evidence="1 2" key="1">
    <citation type="journal article" date="2023" name="Sci. Data">
        <title>Genome assembly of the Korean intertidal mud-creeper Batillaria attramentaria.</title>
        <authorList>
            <person name="Patra A.K."/>
            <person name="Ho P.T."/>
            <person name="Jun S."/>
            <person name="Lee S.J."/>
            <person name="Kim Y."/>
            <person name="Won Y.J."/>
        </authorList>
    </citation>
    <scope>NUCLEOTIDE SEQUENCE [LARGE SCALE GENOMIC DNA]</scope>
    <source>
        <strain evidence="1">Wonlab-2016</strain>
    </source>
</reference>
<keyword evidence="2" id="KW-1185">Reference proteome</keyword>
<organism evidence="1 2">
    <name type="scientific">Batillaria attramentaria</name>
    <dbReference type="NCBI Taxonomy" id="370345"/>
    <lineage>
        <taxon>Eukaryota</taxon>
        <taxon>Metazoa</taxon>
        <taxon>Spiralia</taxon>
        <taxon>Lophotrochozoa</taxon>
        <taxon>Mollusca</taxon>
        <taxon>Gastropoda</taxon>
        <taxon>Caenogastropoda</taxon>
        <taxon>Sorbeoconcha</taxon>
        <taxon>Cerithioidea</taxon>
        <taxon>Batillariidae</taxon>
        <taxon>Batillaria</taxon>
    </lineage>
</organism>
<gene>
    <name evidence="1" type="ORF">BaRGS_00001154</name>
</gene>
<dbReference type="Proteomes" id="UP001519460">
    <property type="component" value="Unassembled WGS sequence"/>
</dbReference>
<evidence type="ECO:0000313" key="2">
    <source>
        <dbReference type="Proteomes" id="UP001519460"/>
    </source>
</evidence>
<feature type="non-terminal residue" evidence="1">
    <location>
        <position position="132"/>
    </location>
</feature>
<evidence type="ECO:0000313" key="1">
    <source>
        <dbReference type="EMBL" id="KAK7507219.1"/>
    </source>
</evidence>